<proteinExistence type="predicted"/>
<reference evidence="3" key="1">
    <citation type="journal article" date="2014" name="Proc. Natl. Acad. Sci. U.S.A.">
        <title>Extensive sampling of basidiomycete genomes demonstrates inadequacy of the white-rot/brown-rot paradigm for wood decay fungi.</title>
        <authorList>
            <person name="Riley R."/>
            <person name="Salamov A.A."/>
            <person name="Brown D.W."/>
            <person name="Nagy L.G."/>
            <person name="Floudas D."/>
            <person name="Held B.W."/>
            <person name="Levasseur A."/>
            <person name="Lombard V."/>
            <person name="Morin E."/>
            <person name="Otillar R."/>
            <person name="Lindquist E.A."/>
            <person name="Sun H."/>
            <person name="LaButti K.M."/>
            <person name="Schmutz J."/>
            <person name="Jabbour D."/>
            <person name="Luo H."/>
            <person name="Baker S.E."/>
            <person name="Pisabarro A.G."/>
            <person name="Walton J.D."/>
            <person name="Blanchette R.A."/>
            <person name="Henrissat B."/>
            <person name="Martin F."/>
            <person name="Cullen D."/>
            <person name="Hibbett D.S."/>
            <person name="Grigoriev I.V."/>
        </authorList>
    </citation>
    <scope>NUCLEOTIDE SEQUENCE [LARGE SCALE GENOMIC DNA]</scope>
    <source>
        <strain evidence="3">PC15</strain>
    </source>
</reference>
<dbReference type="Proteomes" id="UP000027073">
    <property type="component" value="Unassembled WGS sequence"/>
</dbReference>
<accession>A0A067NCE5</accession>
<name>A0A067NCE5_PLEO1</name>
<gene>
    <name evidence="2" type="ORF">PLEOSDRAFT_169635</name>
</gene>
<feature type="region of interest" description="Disordered" evidence="1">
    <location>
        <begin position="1"/>
        <end position="25"/>
    </location>
</feature>
<dbReference type="EMBL" id="KL198010">
    <property type="protein sequence ID" value="KDQ25703.1"/>
    <property type="molecule type" value="Genomic_DNA"/>
</dbReference>
<evidence type="ECO:0000256" key="1">
    <source>
        <dbReference type="SAM" id="MobiDB-lite"/>
    </source>
</evidence>
<dbReference type="AlphaFoldDB" id="A0A067NCE5"/>
<dbReference type="InParanoid" id="A0A067NCE5"/>
<protein>
    <submittedName>
        <fullName evidence="2">Uncharacterized protein</fullName>
    </submittedName>
</protein>
<dbReference type="HOGENOM" id="CLU_1579190_0_0_1"/>
<sequence length="169" mass="18264">MAKQQEQHPELNAPPGVSLGPKSLSKSPDGLLYRSSGITTVNINGPLNATYGGSEDTYNGNINGGFVGGRRNRNTCSCPSVVAHDGLGLAMACGQLLSLWTGQEHFLINIFILPILHLSPSGSRSGNQLLVFLPHSNDSDLWPHSGLEYHMHSTFTSYRQKANRRPLSP</sequence>
<evidence type="ECO:0000313" key="2">
    <source>
        <dbReference type="EMBL" id="KDQ25703.1"/>
    </source>
</evidence>
<dbReference type="VEuPathDB" id="FungiDB:PLEOSDRAFT_169635"/>
<organism evidence="2 3">
    <name type="scientific">Pleurotus ostreatus (strain PC15)</name>
    <name type="common">Oyster mushroom</name>
    <dbReference type="NCBI Taxonomy" id="1137138"/>
    <lineage>
        <taxon>Eukaryota</taxon>
        <taxon>Fungi</taxon>
        <taxon>Dikarya</taxon>
        <taxon>Basidiomycota</taxon>
        <taxon>Agaricomycotina</taxon>
        <taxon>Agaricomycetes</taxon>
        <taxon>Agaricomycetidae</taxon>
        <taxon>Agaricales</taxon>
        <taxon>Pleurotineae</taxon>
        <taxon>Pleurotaceae</taxon>
        <taxon>Pleurotus</taxon>
    </lineage>
</organism>
<evidence type="ECO:0000313" key="3">
    <source>
        <dbReference type="Proteomes" id="UP000027073"/>
    </source>
</evidence>